<dbReference type="Gene3D" id="3.40.50.12780">
    <property type="entry name" value="N-terminal domain of ligase-like"/>
    <property type="match status" value="1"/>
</dbReference>
<comment type="caution">
    <text evidence="5">The sequence shown here is derived from an EMBL/GenBank/DDBJ whole genome shotgun (WGS) entry which is preliminary data.</text>
</comment>
<evidence type="ECO:0000259" key="3">
    <source>
        <dbReference type="Pfam" id="PF00501"/>
    </source>
</evidence>
<evidence type="ECO:0000256" key="1">
    <source>
        <dbReference type="ARBA" id="ARBA00006432"/>
    </source>
</evidence>
<dbReference type="PANTHER" id="PTHR43201">
    <property type="entry name" value="ACYL-COA SYNTHETASE"/>
    <property type="match status" value="1"/>
</dbReference>
<dbReference type="SUPFAM" id="SSF56801">
    <property type="entry name" value="Acetyl-CoA synthetase-like"/>
    <property type="match status" value="1"/>
</dbReference>
<dbReference type="EMBL" id="JBHUHQ010000019">
    <property type="protein sequence ID" value="MFD2045542.1"/>
    <property type="molecule type" value="Genomic_DNA"/>
</dbReference>
<dbReference type="Proteomes" id="UP001597383">
    <property type="component" value="Unassembled WGS sequence"/>
</dbReference>
<dbReference type="Pfam" id="PF13193">
    <property type="entry name" value="AMP-binding_C"/>
    <property type="match status" value="1"/>
</dbReference>
<evidence type="ECO:0000259" key="4">
    <source>
        <dbReference type="Pfam" id="PF13193"/>
    </source>
</evidence>
<dbReference type="InterPro" id="IPR045851">
    <property type="entry name" value="AMP-bd_C_sf"/>
</dbReference>
<gene>
    <name evidence="5" type="ORF">ACFSJF_14785</name>
</gene>
<reference evidence="6" key="1">
    <citation type="journal article" date="2019" name="Int. J. Syst. Evol. Microbiol.">
        <title>The Global Catalogue of Microorganisms (GCM) 10K type strain sequencing project: providing services to taxonomists for standard genome sequencing and annotation.</title>
        <authorList>
            <consortium name="The Broad Institute Genomics Platform"/>
            <consortium name="The Broad Institute Genome Sequencing Center for Infectious Disease"/>
            <person name="Wu L."/>
            <person name="Ma J."/>
        </authorList>
    </citation>
    <scope>NUCLEOTIDE SEQUENCE [LARGE SCALE GENOMIC DNA]</scope>
    <source>
        <strain evidence="6">R28</strain>
    </source>
</reference>
<dbReference type="InterPro" id="IPR025110">
    <property type="entry name" value="AMP-bd_C"/>
</dbReference>
<protein>
    <submittedName>
        <fullName evidence="5">AMP-binding protein</fullName>
    </submittedName>
</protein>
<feature type="domain" description="AMP-dependent synthetase/ligase" evidence="3">
    <location>
        <begin position="44"/>
        <end position="386"/>
    </location>
</feature>
<dbReference type="Gene3D" id="3.30.300.30">
    <property type="match status" value="1"/>
</dbReference>
<dbReference type="RefSeq" id="WP_377558180.1">
    <property type="nucleotide sequence ID" value="NZ_JBHUHQ010000019.1"/>
</dbReference>
<comment type="similarity">
    <text evidence="1">Belongs to the ATP-dependent AMP-binding enzyme family.</text>
</comment>
<accession>A0ABW4W141</accession>
<organism evidence="5 6">
    <name type="scientific">Ornithinibacillus salinisoli</name>
    <dbReference type="NCBI Taxonomy" id="1848459"/>
    <lineage>
        <taxon>Bacteria</taxon>
        <taxon>Bacillati</taxon>
        <taxon>Bacillota</taxon>
        <taxon>Bacilli</taxon>
        <taxon>Bacillales</taxon>
        <taxon>Bacillaceae</taxon>
        <taxon>Ornithinibacillus</taxon>
    </lineage>
</organism>
<keyword evidence="2" id="KW-0436">Ligase</keyword>
<dbReference type="CDD" id="cd04433">
    <property type="entry name" value="AFD_class_I"/>
    <property type="match status" value="1"/>
</dbReference>
<dbReference type="InterPro" id="IPR042099">
    <property type="entry name" value="ANL_N_sf"/>
</dbReference>
<dbReference type="InterPro" id="IPR000873">
    <property type="entry name" value="AMP-dep_synth/lig_dom"/>
</dbReference>
<dbReference type="Pfam" id="PF00501">
    <property type="entry name" value="AMP-binding"/>
    <property type="match status" value="1"/>
</dbReference>
<dbReference type="PANTHER" id="PTHR43201:SF5">
    <property type="entry name" value="MEDIUM-CHAIN ACYL-COA LIGASE ACSF2, MITOCHONDRIAL"/>
    <property type="match status" value="1"/>
</dbReference>
<keyword evidence="6" id="KW-1185">Reference proteome</keyword>
<evidence type="ECO:0000313" key="5">
    <source>
        <dbReference type="EMBL" id="MFD2045542.1"/>
    </source>
</evidence>
<feature type="domain" description="AMP-binding enzyme C-terminal" evidence="4">
    <location>
        <begin position="429"/>
        <end position="504"/>
    </location>
</feature>
<name>A0ABW4W141_9BACI</name>
<evidence type="ECO:0000313" key="6">
    <source>
        <dbReference type="Proteomes" id="UP001597383"/>
    </source>
</evidence>
<sequence length="511" mass="58198">MKVVKLIYVLYKIKLLSPLGMYRLLVSFYRYGINLMTLLHIAERKYADHVALLDDMETLNYKQLLSQSKKLAYCLKEDSHIEKGQKVGILCRNHASLVKSIFALSQLGADIYLLNTEISKTQFHKFANRHNFNVVIFDNEFGSYMEQSHDISKKILSYHHHLPAINNFLHSNYDEVRNLERTSMGKIVLQTSGTTGTSKEAAHKPSLFNYLNPFVELISRLQLINYHTAYVATPIYHGYGIAILLLFIPLGKKVVISSDFDSKKACHLIREHQVEVATVVPLMLQRMLSTNSEDLGTLSCVASGGAKLSEELVDNTVRALGNVLYNLYGTSEAGLNIIATPQDLMYSTYTIGKKIKGVRLKVLDDNWKEVQVGKIGQICIRNKWSMSNKNSSWIETGDLGYRDDHGYFFLRGRTDDMVVSGGENVYPIEMEHVLLKHPFIEDVAVIGVSDEQFGERLKAIVLPVRNTCLTEKEILEWLRTKVARFQMPREVVIVQQMPYTNLGKLDRKKLI</sequence>
<evidence type="ECO:0000256" key="2">
    <source>
        <dbReference type="ARBA" id="ARBA00022598"/>
    </source>
</evidence>
<proteinExistence type="inferred from homology"/>